<evidence type="ECO:0000256" key="3">
    <source>
        <dbReference type="ARBA" id="ARBA00022679"/>
    </source>
</evidence>
<keyword evidence="3 6" id="KW-0808">Transferase</keyword>
<dbReference type="PANTHER" id="PTHR24421">
    <property type="entry name" value="NITRATE/NITRITE SENSOR PROTEIN NARX-RELATED"/>
    <property type="match status" value="1"/>
</dbReference>
<dbReference type="InterPro" id="IPR036890">
    <property type="entry name" value="HATPase_C_sf"/>
</dbReference>
<dbReference type="SUPFAM" id="SSF55874">
    <property type="entry name" value="ATPase domain of HSP90 chaperone/DNA topoisomerase II/histidine kinase"/>
    <property type="match status" value="1"/>
</dbReference>
<dbReference type="RefSeq" id="WP_007569789.1">
    <property type="nucleotide sequence ID" value="NZ_AGUD01000004.1"/>
</dbReference>
<comment type="caution">
    <text evidence="6">The sequence shown here is derived from an EMBL/GenBank/DDBJ whole genome shotgun (WGS) entry which is preliminary data.</text>
</comment>
<dbReference type="InterPro" id="IPR050482">
    <property type="entry name" value="Sensor_HK_TwoCompSys"/>
</dbReference>
<dbReference type="GO" id="GO:0000160">
    <property type="term" value="P:phosphorelay signal transduction system"/>
    <property type="evidence" value="ECO:0007669"/>
    <property type="project" value="UniProtKB-KW"/>
</dbReference>
<evidence type="ECO:0000313" key="6">
    <source>
        <dbReference type="EMBL" id="EHN12990.1"/>
    </source>
</evidence>
<organism evidence="6 7">
    <name type="scientific">Patulibacter medicamentivorans</name>
    <dbReference type="NCBI Taxonomy" id="1097667"/>
    <lineage>
        <taxon>Bacteria</taxon>
        <taxon>Bacillati</taxon>
        <taxon>Actinomycetota</taxon>
        <taxon>Thermoleophilia</taxon>
        <taxon>Solirubrobacterales</taxon>
        <taxon>Patulibacteraceae</taxon>
        <taxon>Patulibacter</taxon>
    </lineage>
</organism>
<proteinExistence type="predicted"/>
<comment type="catalytic activity">
    <reaction evidence="1">
        <text>ATP + protein L-histidine = ADP + protein N-phospho-L-histidine.</text>
        <dbReference type="EC" id="2.7.13.3"/>
    </reaction>
</comment>
<keyword evidence="7" id="KW-1185">Reference proteome</keyword>
<dbReference type="Gene3D" id="3.30.565.10">
    <property type="entry name" value="Histidine kinase-like ATPase, C-terminal domain"/>
    <property type="match status" value="1"/>
</dbReference>
<reference evidence="6 7" key="1">
    <citation type="journal article" date="2013" name="Biodegradation">
        <title>Quantitative proteomic analysis of ibuprofen-degrading Patulibacter sp. strain I11.</title>
        <authorList>
            <person name="Almeida B."/>
            <person name="Kjeldal H."/>
            <person name="Lolas I."/>
            <person name="Knudsen A.D."/>
            <person name="Carvalho G."/>
            <person name="Nielsen K.L."/>
            <person name="Barreto Crespo M.T."/>
            <person name="Stensballe A."/>
            <person name="Nielsen J.L."/>
        </authorList>
    </citation>
    <scope>NUCLEOTIDE SEQUENCE [LARGE SCALE GENOMIC DNA]</scope>
    <source>
        <strain evidence="6 7">I11</strain>
    </source>
</reference>
<evidence type="ECO:0000313" key="7">
    <source>
        <dbReference type="Proteomes" id="UP000005143"/>
    </source>
</evidence>
<dbReference type="PANTHER" id="PTHR24421:SF10">
    <property type="entry name" value="NITRATE_NITRITE SENSOR PROTEIN NARQ"/>
    <property type="match status" value="1"/>
</dbReference>
<dbReference type="EC" id="2.7.13.3" evidence="2"/>
<keyword evidence="5" id="KW-0902">Two-component regulatory system</keyword>
<gene>
    <name evidence="6" type="ORF">PAI11_01360</name>
</gene>
<keyword evidence="4 6" id="KW-0418">Kinase</keyword>
<evidence type="ECO:0000256" key="1">
    <source>
        <dbReference type="ARBA" id="ARBA00000085"/>
    </source>
</evidence>
<evidence type="ECO:0000256" key="2">
    <source>
        <dbReference type="ARBA" id="ARBA00012438"/>
    </source>
</evidence>
<name>H0E031_9ACTN</name>
<dbReference type="EMBL" id="AGUD01000004">
    <property type="protein sequence ID" value="EHN12990.1"/>
    <property type="molecule type" value="Genomic_DNA"/>
</dbReference>
<evidence type="ECO:0000256" key="4">
    <source>
        <dbReference type="ARBA" id="ARBA00022777"/>
    </source>
</evidence>
<evidence type="ECO:0000256" key="5">
    <source>
        <dbReference type="ARBA" id="ARBA00023012"/>
    </source>
</evidence>
<dbReference type="Proteomes" id="UP000005143">
    <property type="component" value="Unassembled WGS sequence"/>
</dbReference>
<accession>H0E031</accession>
<protein>
    <recommendedName>
        <fullName evidence="2">histidine kinase</fullName>
        <ecNumber evidence="2">2.7.13.3</ecNumber>
    </recommendedName>
</protein>
<dbReference type="GO" id="GO:0004673">
    <property type="term" value="F:protein histidine kinase activity"/>
    <property type="evidence" value="ECO:0007669"/>
    <property type="project" value="UniProtKB-EC"/>
</dbReference>
<dbReference type="AlphaFoldDB" id="H0E031"/>
<sequence>MGGRDEPVSFGASLASLALRLVALRAGSATPPQCDHALAALAGAADFARLDVILDGFVLSASASGRRRMASVPVEDGVVRAPVLDVAQAPIGLVLARPRERGNEGVGALVREIAETCARAWQLDLVARVAQRWADAIHDGPVQALSAAVLHLGHAREQQEAGGDATATLATGLALVDRGLGELRLAIQEPYADEFAGASSGADDDLAAVAAAAASPWGLPVTFDASDAAVQRYRDADPRARDLLVRATREGVANAAKHAPAGGAEVVLRSPGRGTLEVAVRDFGATGAPTAAALASGHGLAALRRSAAQLGGAARLDRADGAGGLLVVRVPVSPA</sequence>